<evidence type="ECO:0000313" key="3">
    <source>
        <dbReference type="EMBL" id="EPR40145.1"/>
    </source>
</evidence>
<dbReference type="Proteomes" id="UP000014977">
    <property type="component" value="Unassembled WGS sequence"/>
</dbReference>
<reference evidence="3 4" key="1">
    <citation type="journal article" date="2013" name="Genome Announc.">
        <title>Draft genome sequences for three mercury-methylating, sulfate-reducing bacteria.</title>
        <authorList>
            <person name="Brown S.D."/>
            <person name="Hurt R.A.Jr."/>
            <person name="Gilmour C.C."/>
            <person name="Elias D.A."/>
        </authorList>
    </citation>
    <scope>NUCLEOTIDE SEQUENCE [LARGE SCALE GENOMIC DNA]</scope>
    <source>
        <strain evidence="3 4">DSM 2059</strain>
    </source>
</reference>
<evidence type="ECO:0000259" key="1">
    <source>
        <dbReference type="Pfam" id="PF13847"/>
    </source>
</evidence>
<dbReference type="EMBL" id="ATHJ01000085">
    <property type="protein sequence ID" value="EPR40145.1"/>
    <property type="molecule type" value="Genomic_DNA"/>
</dbReference>
<proteinExistence type="predicted"/>
<dbReference type="eggNOG" id="COG0220">
    <property type="taxonomic scope" value="Bacteria"/>
</dbReference>
<accession>S7TTS5</accession>
<gene>
    <name evidence="3" type="ORF">dsmv_2413</name>
</gene>
<evidence type="ECO:0000313" key="4">
    <source>
        <dbReference type="Proteomes" id="UP000014977"/>
    </source>
</evidence>
<dbReference type="SUPFAM" id="SSF53335">
    <property type="entry name" value="S-adenosyl-L-methionine-dependent methyltransferases"/>
    <property type="match status" value="1"/>
</dbReference>
<dbReference type="InterPro" id="IPR025714">
    <property type="entry name" value="Methyltranfer_dom"/>
</dbReference>
<dbReference type="AlphaFoldDB" id="S7TTS5"/>
<dbReference type="InterPro" id="IPR029063">
    <property type="entry name" value="SAM-dependent_MTases_sf"/>
</dbReference>
<dbReference type="RefSeq" id="WP_020877170.1">
    <property type="nucleotide sequence ID" value="NZ_ATHJ01000085.1"/>
</dbReference>
<protein>
    <submittedName>
        <fullName evidence="3">UbiE5</fullName>
    </submittedName>
</protein>
<dbReference type="Pfam" id="PF21320">
    <property type="entry name" value="WHD_Rv2258c"/>
    <property type="match status" value="1"/>
</dbReference>
<dbReference type="PANTHER" id="PTHR45128">
    <property type="entry name" value="METHYLTRANSFERASE TYPE 11"/>
    <property type="match status" value="1"/>
</dbReference>
<dbReference type="InterPro" id="IPR053173">
    <property type="entry name" value="SAM-binding_MTase"/>
</dbReference>
<dbReference type="STRING" id="897.B2D07_09505"/>
<feature type="domain" description="Methyltransferase" evidence="1">
    <location>
        <begin position="178"/>
        <end position="293"/>
    </location>
</feature>
<dbReference type="PANTHER" id="PTHR45128:SF1">
    <property type="entry name" value="S-ADENOSYLMETHIONINE-DEPENDENT METHYLTRANSFERASE RV2258C"/>
    <property type="match status" value="1"/>
</dbReference>
<sequence>MSDSAATAPEDFSKKMIDILNHGALNLAVGIGYRMKLFDVMDAMETPETAESIARQAGLNGRYVKEWLGIMCTGGVVTLADGEDGEARYFLPRSHGDVLARRSGNGNLGVYAQEIPLLTLCAAEKVLAGFQTGEGVPYADYPRFQAFMTELANAKHRQVLIDRFIPAVDDGRLIARLEKGIRVCDLGCGEGVALNLMAGAYPESRFTGIDMDPEVIAVARRAAKTAGLENVHFCCRDAATLGNGDEFESAFDYITAFDAIHDQRDPLAALESVRRMLAPEGCFSMIDIDSRTAHQDNMAHPMGPFLYTVSLMHCMPVSLYNNGAGLGMMWGREQAVDLLGQAGFGSVAVVEMSHDPFNVHYFCRQ</sequence>
<organism evidence="3 4">
    <name type="scientific">Desulfococcus multivorans DSM 2059</name>
    <dbReference type="NCBI Taxonomy" id="1121405"/>
    <lineage>
        <taxon>Bacteria</taxon>
        <taxon>Pseudomonadati</taxon>
        <taxon>Thermodesulfobacteriota</taxon>
        <taxon>Desulfobacteria</taxon>
        <taxon>Desulfobacterales</taxon>
        <taxon>Desulfococcaceae</taxon>
        <taxon>Desulfococcus</taxon>
    </lineage>
</organism>
<comment type="caution">
    <text evidence="3">The sequence shown here is derived from an EMBL/GenBank/DDBJ whole genome shotgun (WGS) entry which is preliminary data.</text>
</comment>
<dbReference type="Gene3D" id="3.40.50.150">
    <property type="entry name" value="Vaccinia Virus protein VP39"/>
    <property type="match status" value="1"/>
</dbReference>
<dbReference type="Pfam" id="PF13847">
    <property type="entry name" value="Methyltransf_31"/>
    <property type="match status" value="1"/>
</dbReference>
<dbReference type="OrthoDB" id="5449367at2"/>
<dbReference type="InterPro" id="IPR048711">
    <property type="entry name" value="WHD_Rv2258c"/>
</dbReference>
<evidence type="ECO:0000259" key="2">
    <source>
        <dbReference type="Pfam" id="PF21320"/>
    </source>
</evidence>
<dbReference type="CDD" id="cd02440">
    <property type="entry name" value="AdoMet_MTases"/>
    <property type="match status" value="1"/>
</dbReference>
<feature type="domain" description="S-adenosylmethionine-dependent methyltransferase Rv2258c-like winged HTH" evidence="2">
    <location>
        <begin position="24"/>
        <end position="101"/>
    </location>
</feature>
<keyword evidence="4" id="KW-1185">Reference proteome</keyword>
<name>S7TTS5_DESML</name>